<feature type="compositionally biased region" description="Low complexity" evidence="1">
    <location>
        <begin position="21"/>
        <end position="32"/>
    </location>
</feature>
<dbReference type="Pfam" id="PF15045">
    <property type="entry name" value="Clathrin_bdg"/>
    <property type="match status" value="1"/>
</dbReference>
<dbReference type="GO" id="GO:0032588">
    <property type="term" value="C:trans-Golgi network membrane"/>
    <property type="evidence" value="ECO:0007669"/>
    <property type="project" value="InterPro"/>
</dbReference>
<dbReference type="InterPro" id="IPR046359">
    <property type="entry name" value="Aftin-like"/>
</dbReference>
<dbReference type="GO" id="GO:0030276">
    <property type="term" value="F:clathrin binding"/>
    <property type="evidence" value="ECO:0007669"/>
    <property type="project" value="InterPro"/>
</dbReference>
<gene>
    <name evidence="4" type="primary">CLBA1</name>
</gene>
<evidence type="ECO:0000313" key="4">
    <source>
        <dbReference type="RefSeq" id="XP_007942821.1"/>
    </source>
</evidence>
<feature type="region of interest" description="Disordered" evidence="1">
    <location>
        <begin position="255"/>
        <end position="286"/>
    </location>
</feature>
<organism evidence="3 4">
    <name type="scientific">Orycteropus afer afer</name>
    <dbReference type="NCBI Taxonomy" id="1230840"/>
    <lineage>
        <taxon>Eukaryota</taxon>
        <taxon>Metazoa</taxon>
        <taxon>Chordata</taxon>
        <taxon>Craniata</taxon>
        <taxon>Vertebrata</taxon>
        <taxon>Euteleostomi</taxon>
        <taxon>Mammalia</taxon>
        <taxon>Eutheria</taxon>
        <taxon>Afrotheria</taxon>
        <taxon>Tubulidentata</taxon>
        <taxon>Orycteropodidae</taxon>
        <taxon>Orycteropus</taxon>
    </lineage>
</organism>
<dbReference type="GO" id="GO:0030121">
    <property type="term" value="C:AP-1 adaptor complex"/>
    <property type="evidence" value="ECO:0007669"/>
    <property type="project" value="TreeGrafter"/>
</dbReference>
<reference evidence="4" key="1">
    <citation type="submission" date="2025-08" db="UniProtKB">
        <authorList>
            <consortium name="RefSeq"/>
        </authorList>
    </citation>
    <scope>IDENTIFICATION</scope>
</reference>
<dbReference type="PANTHER" id="PTHR16156">
    <property type="entry name" value="AFTIPHILIN A-RELATED"/>
    <property type="match status" value="1"/>
</dbReference>
<keyword evidence="3" id="KW-1185">Reference proteome</keyword>
<accession>A0A8B7A9R9</accession>
<proteinExistence type="predicted"/>
<sequence>MWGAHVQVSFRTLGGGGWQKAEAPSSRPSSPACRQEAGGSSCPCPDPGQHGSAWGDFEGFRESSARSEPFSQCLGRLAGPAALCHPEERGSLQPHEGGRGGTHAALVTPSEVIAKSLAPPEREALVRVPLAGASFLGTALRTPLAASGLGPPICPHRSAPVLSYEDIFKAAFPEVPVQAAAPDVPVLACFLEVPSEETTGLASGPEPFCLESGRLWRSLQDTREAQAWQGFWLESGCRESFLLVLGIDAAQQSLTGGSGPGLEGPPLMEQEEPVDGSSPPWDSRSGLIQTQFSGSPGCRQGALITYGLFLKKMPFPGHMQHLPVPRKQPLFTWRSLAMALLRRDVC</sequence>
<dbReference type="Proteomes" id="UP000694850">
    <property type="component" value="Unplaced"/>
</dbReference>
<protein>
    <submittedName>
        <fullName evidence="4">Uncharacterized protein CLBA1</fullName>
    </submittedName>
</protein>
<dbReference type="PANTHER" id="PTHR16156:SF7">
    <property type="entry name" value="CLATHRIN BINDING BOX OF AFTIPHILIN CONTAINING 1"/>
    <property type="match status" value="1"/>
</dbReference>
<evidence type="ECO:0000313" key="3">
    <source>
        <dbReference type="Proteomes" id="UP000694850"/>
    </source>
</evidence>
<dbReference type="InterPro" id="IPR029205">
    <property type="entry name" value="Clathrin-bd"/>
</dbReference>
<feature type="region of interest" description="Disordered" evidence="1">
    <location>
        <begin position="15"/>
        <end position="48"/>
    </location>
</feature>
<dbReference type="AlphaFoldDB" id="A0A8B7A9R9"/>
<dbReference type="RefSeq" id="XP_007942821.1">
    <property type="nucleotide sequence ID" value="XM_007944630.1"/>
</dbReference>
<feature type="domain" description="Aftiphilin clathrin-binding box" evidence="2">
    <location>
        <begin position="212"/>
        <end position="291"/>
    </location>
</feature>
<evidence type="ECO:0000259" key="2">
    <source>
        <dbReference type="Pfam" id="PF15045"/>
    </source>
</evidence>
<name>A0A8B7A9R9_ORYAF</name>
<evidence type="ECO:0000256" key="1">
    <source>
        <dbReference type="SAM" id="MobiDB-lite"/>
    </source>
</evidence>
<dbReference type="OrthoDB" id="9894316at2759"/>